<feature type="chain" id="PRO_5046237993" evidence="4">
    <location>
        <begin position="24"/>
        <end position="924"/>
    </location>
</feature>
<proteinExistence type="inferred from homology"/>
<evidence type="ECO:0000259" key="5">
    <source>
        <dbReference type="Pfam" id="PF00675"/>
    </source>
</evidence>
<dbReference type="Pfam" id="PF00675">
    <property type="entry name" value="Peptidase_M16"/>
    <property type="match status" value="1"/>
</dbReference>
<dbReference type="EMBL" id="JBBKZT010000004">
    <property type="protein sequence ID" value="MEJ8846935.1"/>
    <property type="molecule type" value="Genomic_DNA"/>
</dbReference>
<dbReference type="InterPro" id="IPR011765">
    <property type="entry name" value="Pept_M16_N"/>
</dbReference>
<dbReference type="Gene3D" id="3.30.830.10">
    <property type="entry name" value="Metalloenzyme, LuxS/M16 peptidase-like"/>
    <property type="match status" value="4"/>
</dbReference>
<evidence type="ECO:0000256" key="4">
    <source>
        <dbReference type="SAM" id="SignalP"/>
    </source>
</evidence>
<dbReference type="Proteomes" id="UP001385892">
    <property type="component" value="Unassembled WGS sequence"/>
</dbReference>
<keyword evidence="8" id="KW-1185">Reference proteome</keyword>
<comment type="caution">
    <text evidence="7">The sequence shown here is derived from an EMBL/GenBank/DDBJ whole genome shotgun (WGS) entry which is preliminary data.</text>
</comment>
<keyword evidence="4" id="KW-0732">Signal</keyword>
<dbReference type="InterPro" id="IPR011249">
    <property type="entry name" value="Metalloenz_LuxS/M16"/>
</dbReference>
<evidence type="ECO:0000256" key="2">
    <source>
        <dbReference type="ARBA" id="ARBA00007261"/>
    </source>
</evidence>
<feature type="domain" description="Peptidase M16 C-terminal" evidence="6">
    <location>
        <begin position="200"/>
        <end position="373"/>
    </location>
</feature>
<dbReference type="PANTHER" id="PTHR11851">
    <property type="entry name" value="METALLOPROTEASE"/>
    <property type="match status" value="1"/>
</dbReference>
<dbReference type="Pfam" id="PF05193">
    <property type="entry name" value="Peptidase_M16_C"/>
    <property type="match status" value="2"/>
</dbReference>
<comment type="cofactor">
    <cofactor evidence="1">
        <name>Zn(2+)</name>
        <dbReference type="ChEBI" id="CHEBI:29105"/>
    </cofactor>
</comment>
<dbReference type="InterPro" id="IPR050361">
    <property type="entry name" value="MPP/UQCRC_Complex"/>
</dbReference>
<dbReference type="InterPro" id="IPR007863">
    <property type="entry name" value="Peptidase_M16_C"/>
</dbReference>
<dbReference type="PANTHER" id="PTHR11851:SF49">
    <property type="entry name" value="MITOCHONDRIAL-PROCESSING PEPTIDASE SUBUNIT ALPHA"/>
    <property type="match status" value="1"/>
</dbReference>
<feature type="signal peptide" evidence="4">
    <location>
        <begin position="1"/>
        <end position="23"/>
    </location>
</feature>
<gene>
    <name evidence="7" type="ORF">WKW82_09760</name>
</gene>
<evidence type="ECO:0000313" key="7">
    <source>
        <dbReference type="EMBL" id="MEJ8846935.1"/>
    </source>
</evidence>
<sequence>MTRLARMLGAALALALMANMACAQALKEVRQLEGITEYALPNGFSLLLAPDASTPTTTVNLTYRVGSAHEGHGETGAAHLLEHMLFRSTATIADPKAELNLRGVRWNGTTAQDRTNYLAFFRNNPETLDWTLAWLAEAMTRANIRKGEFSSELTVVRNEMERAENDATGVLGSRMLATAYDWHGYGHRPLGARSDVEHIPIERLRSFYERNYRPDNAVLVIGGTFDAAAVRAQVEKTFGPIPRPMERMPAPYTVEPAQDGERSVVLRRVGGSAKVAVLYHVMPATSRAFAPLAVLAQSIGMDGGPLSEALIRRGVGTAQASFVPFLGEPGYLTAGLTLAEGTSEAEALRAGQALARTMESLRLTESQVEQARSRALKSLNDITRNPESLSPALSEAIARGDWRLWFAMRDWIASVTLPEVQRVADTWLLPSNRTLGTYLPAHELPPRAPLMAPVDVASELADYKGGTASAAPADDFPSTVSNIEAHAVYRQLTVGGEPGLKLVMLPRPTKGDRVTGTLRLRWGSAESLNGQVAVAEMAGRMLMMGTQARSADDISKSLLALDATLRIGANAGALTANFEVPARHLASFDALLSEILRRPRFGDAAFQQVQALSLAGLASSGSDPAVVASLALHQVFSAPATDQAGRDAGRYPPGDPRTLRTLDEQIAQMRALTPAQLHLFWARFGGARDGELALVGPVQPNEVTAQWQKELGEWASQEPRHGWSAEWPTDLDRMPPSPPLWIPDKANASYVARIPLAMNSESPDYPALFAGIRILRGSLAKRVREDEGLSYSIEASLSAPSASKELTGGHAASINLAASFAPQNRTRLQAIVRDELTQRATAGYSDREVIVSTRAILSARVDDLAQPATLAATLANLLRHGHGMQRHAAFDEAYRKLDANAVNAALRKYLRPDRMVEIMAGTFP</sequence>
<dbReference type="PROSITE" id="PS00143">
    <property type="entry name" value="INSULINASE"/>
    <property type="match status" value="1"/>
</dbReference>
<evidence type="ECO:0000256" key="1">
    <source>
        <dbReference type="ARBA" id="ARBA00001947"/>
    </source>
</evidence>
<accession>A0ABU8WJ57</accession>
<evidence type="ECO:0000259" key="6">
    <source>
        <dbReference type="Pfam" id="PF05193"/>
    </source>
</evidence>
<comment type="similarity">
    <text evidence="2 3">Belongs to the peptidase M16 family.</text>
</comment>
<organism evidence="7 8">
    <name type="scientific">Variovorax rhizosphaerae</name>
    <dbReference type="NCBI Taxonomy" id="1836200"/>
    <lineage>
        <taxon>Bacteria</taxon>
        <taxon>Pseudomonadati</taxon>
        <taxon>Pseudomonadota</taxon>
        <taxon>Betaproteobacteria</taxon>
        <taxon>Burkholderiales</taxon>
        <taxon>Comamonadaceae</taxon>
        <taxon>Variovorax</taxon>
    </lineage>
</organism>
<feature type="domain" description="Peptidase M16 N-terminal" evidence="5">
    <location>
        <begin position="50"/>
        <end position="185"/>
    </location>
</feature>
<name>A0ABU8WJ57_9BURK</name>
<feature type="domain" description="Peptidase M16 C-terminal" evidence="6">
    <location>
        <begin position="672"/>
        <end position="849"/>
    </location>
</feature>
<protein>
    <submittedName>
        <fullName evidence="7">Insulinase family protein</fullName>
    </submittedName>
</protein>
<dbReference type="InterPro" id="IPR001431">
    <property type="entry name" value="Pept_M16_Zn_BS"/>
</dbReference>
<dbReference type="RefSeq" id="WP_340342086.1">
    <property type="nucleotide sequence ID" value="NZ_JBBKZT010000004.1"/>
</dbReference>
<dbReference type="SUPFAM" id="SSF63411">
    <property type="entry name" value="LuxS/MPP-like metallohydrolase"/>
    <property type="match status" value="4"/>
</dbReference>
<evidence type="ECO:0000313" key="8">
    <source>
        <dbReference type="Proteomes" id="UP001385892"/>
    </source>
</evidence>
<reference evidence="7 8" key="1">
    <citation type="submission" date="2024-03" db="EMBL/GenBank/DDBJ databases">
        <title>Novel species of the genus Variovorax.</title>
        <authorList>
            <person name="Liu Q."/>
            <person name="Xin Y.-H."/>
        </authorList>
    </citation>
    <scope>NUCLEOTIDE SEQUENCE [LARGE SCALE GENOMIC DNA]</scope>
    <source>
        <strain evidence="7 8">KACC 18900</strain>
    </source>
</reference>
<evidence type="ECO:0000256" key="3">
    <source>
        <dbReference type="RuleBase" id="RU004447"/>
    </source>
</evidence>